<reference evidence="11 12" key="1">
    <citation type="journal article" date="2013" name="Genome Announc.">
        <title>Complete Genome Sequence of a Chinese Strain of 'Candidatus Liberibacter asiaticus'.</title>
        <authorList>
            <person name="Lin H."/>
            <person name="Han C.S."/>
            <person name="Liu B."/>
            <person name="Lou B."/>
            <person name="Bai X."/>
            <person name="Deng C."/>
            <person name="Civerolo E.L."/>
            <person name="Gupta G."/>
        </authorList>
    </citation>
    <scope>NUCLEOTIDE SEQUENCE [LARGE SCALE GENOMIC DNA]</scope>
    <source>
        <strain evidence="12">gxpsy</strain>
    </source>
</reference>
<evidence type="ECO:0000259" key="10">
    <source>
        <dbReference type="Pfam" id="PF01636"/>
    </source>
</evidence>
<comment type="similarity">
    <text evidence="7 8">Belongs to the pseudomonas-type ThrB family.</text>
</comment>
<comment type="pathway">
    <text evidence="8">Amino-acid biosynthesis; L-threonine biosynthesis; L-threonine from L-aspartate: step 4/5.</text>
</comment>
<evidence type="ECO:0000256" key="6">
    <source>
        <dbReference type="ARBA" id="ARBA00022840"/>
    </source>
</evidence>
<dbReference type="NCBIfam" id="TIGR00938">
    <property type="entry name" value="thrB_alt"/>
    <property type="match status" value="1"/>
</dbReference>
<keyword evidence="4 8" id="KW-0547">Nucleotide-binding</keyword>
<keyword evidence="1 8" id="KW-0028">Amino-acid biosynthesis</keyword>
<keyword evidence="3 8" id="KW-0791">Threonine biosynthesis</keyword>
<organism evidence="11 12">
    <name type="scientific">Candidatus Liberibacter asiaticus str. gxpsy</name>
    <dbReference type="NCBI Taxonomy" id="1174529"/>
    <lineage>
        <taxon>Bacteria</taxon>
        <taxon>Pseudomonadati</taxon>
        <taxon>Pseudomonadota</taxon>
        <taxon>Alphaproteobacteria</taxon>
        <taxon>Hyphomicrobiales</taxon>
        <taxon>Rhizobiaceae</taxon>
        <taxon>Liberibacter</taxon>
    </lineage>
</organism>
<evidence type="ECO:0000256" key="2">
    <source>
        <dbReference type="ARBA" id="ARBA00022679"/>
    </source>
</evidence>
<dbReference type="InterPro" id="IPR050249">
    <property type="entry name" value="Pseudomonas-type_ThrB"/>
</dbReference>
<gene>
    <name evidence="8" type="primary">thrB</name>
    <name evidence="11" type="ORF">WSI_01985</name>
</gene>
<evidence type="ECO:0000256" key="8">
    <source>
        <dbReference type="HAMAP-Rule" id="MF_00301"/>
    </source>
</evidence>
<comment type="catalytic activity">
    <reaction evidence="8">
        <text>L-homoserine + ATP = O-phospho-L-homoserine + ADP + H(+)</text>
        <dbReference type="Rhea" id="RHEA:13985"/>
        <dbReference type="ChEBI" id="CHEBI:15378"/>
        <dbReference type="ChEBI" id="CHEBI:30616"/>
        <dbReference type="ChEBI" id="CHEBI:57476"/>
        <dbReference type="ChEBI" id="CHEBI:57590"/>
        <dbReference type="ChEBI" id="CHEBI:456216"/>
        <dbReference type="EC" id="2.7.1.39"/>
    </reaction>
</comment>
<dbReference type="InterPro" id="IPR005280">
    <property type="entry name" value="Homoserine_kinase_II"/>
</dbReference>
<dbReference type="PANTHER" id="PTHR21064:SF6">
    <property type="entry name" value="AMINOGLYCOSIDE PHOSPHOTRANSFERASE DOMAIN-CONTAINING PROTEIN"/>
    <property type="match status" value="1"/>
</dbReference>
<proteinExistence type="inferred from homology"/>
<dbReference type="EC" id="2.7.1.39" evidence="8 9"/>
<keyword evidence="12" id="KW-1185">Reference proteome</keyword>
<dbReference type="InterPro" id="IPR011009">
    <property type="entry name" value="Kinase-like_dom_sf"/>
</dbReference>
<dbReference type="InterPro" id="IPR002575">
    <property type="entry name" value="Aminoglycoside_PTrfase"/>
</dbReference>
<evidence type="ECO:0000256" key="5">
    <source>
        <dbReference type="ARBA" id="ARBA00022777"/>
    </source>
</evidence>
<keyword evidence="5 8" id="KW-0418">Kinase</keyword>
<dbReference type="Proteomes" id="UP000011820">
    <property type="component" value="Chromosome"/>
</dbReference>
<evidence type="ECO:0000256" key="3">
    <source>
        <dbReference type="ARBA" id="ARBA00022697"/>
    </source>
</evidence>
<dbReference type="Pfam" id="PF01636">
    <property type="entry name" value="APH"/>
    <property type="match status" value="1"/>
</dbReference>
<evidence type="ECO:0000256" key="7">
    <source>
        <dbReference type="ARBA" id="ARBA00038240"/>
    </source>
</evidence>
<dbReference type="GeneID" id="93076774"/>
<dbReference type="GO" id="GO:0016301">
    <property type="term" value="F:kinase activity"/>
    <property type="evidence" value="ECO:0007669"/>
    <property type="project" value="UniProtKB-KW"/>
</dbReference>
<evidence type="ECO:0000313" key="12">
    <source>
        <dbReference type="Proteomes" id="UP000011820"/>
    </source>
</evidence>
<dbReference type="EMBL" id="CP004005">
    <property type="protein sequence ID" value="AGH16767.1"/>
    <property type="molecule type" value="Genomic_DNA"/>
</dbReference>
<dbReference type="PANTHER" id="PTHR21064">
    <property type="entry name" value="AMINOGLYCOSIDE PHOSPHOTRANSFERASE DOMAIN-CONTAINING PROTEIN-RELATED"/>
    <property type="match status" value="1"/>
</dbReference>
<dbReference type="Gene3D" id="3.90.1200.10">
    <property type="match status" value="1"/>
</dbReference>
<keyword evidence="2 8" id="KW-0808">Transferase</keyword>
<dbReference type="CDD" id="cd05153">
    <property type="entry name" value="HomoserineK_II"/>
    <property type="match status" value="1"/>
</dbReference>
<keyword evidence="6 8" id="KW-0067">ATP-binding</keyword>
<evidence type="ECO:0000256" key="4">
    <source>
        <dbReference type="ARBA" id="ARBA00022741"/>
    </source>
</evidence>
<dbReference type="Gene3D" id="3.30.200.20">
    <property type="entry name" value="Phosphorylase Kinase, domain 1"/>
    <property type="match status" value="1"/>
</dbReference>
<evidence type="ECO:0000313" key="11">
    <source>
        <dbReference type="EMBL" id="AGH16767.1"/>
    </source>
</evidence>
<dbReference type="RefSeq" id="WP_012778747.1">
    <property type="nucleotide sequence ID" value="NC_020549.1"/>
</dbReference>
<accession>A0ABN4B322</accession>
<evidence type="ECO:0000256" key="1">
    <source>
        <dbReference type="ARBA" id="ARBA00022605"/>
    </source>
</evidence>
<evidence type="ECO:0000256" key="9">
    <source>
        <dbReference type="NCBIfam" id="TIGR00938"/>
    </source>
</evidence>
<feature type="domain" description="Aminoglycoside phosphotransferase" evidence="10">
    <location>
        <begin position="27"/>
        <end position="242"/>
    </location>
</feature>
<dbReference type="NCBIfam" id="NF003558">
    <property type="entry name" value="PRK05231.1"/>
    <property type="match status" value="1"/>
</dbReference>
<protein>
    <recommendedName>
        <fullName evidence="8 9">Homoserine kinase</fullName>
        <shortName evidence="8">HK</shortName>
        <shortName evidence="8">HSK</shortName>
        <ecNumber evidence="8 9">2.7.1.39</ecNumber>
    </recommendedName>
</protein>
<dbReference type="HAMAP" id="MF_00301">
    <property type="entry name" value="Homoser_kinase_2"/>
    <property type="match status" value="1"/>
</dbReference>
<sequence>MAVYTHPPQKEIQSFVQEYAIGQLNSVQPIIHGVENSNFVIQTSKGTFILTIYEKRMNEKDLPVFIELLHYISRNKLPCPIPIPRNDGKLYGFLCKKPANIFSFIKGSPLNHISDIHCEEIGSMLASMHQKTKNFHLYRKNTLSPLNLKFLWAKCFDKVDEDLKKEIDHEFCFLKESWPKNLPTGIIHADLFPDNVLFYNNKIMGLIDFYFSCNDFLMYDLSICINAWCFDENNTYNPSRGFSILNGYNKVRKISENELQSLPTLLRGAALRFFLTRLYDSQNMPCNALTITKDPMEYILKTRFHKQISSISEYGF</sequence>
<dbReference type="SUPFAM" id="SSF56112">
    <property type="entry name" value="Protein kinase-like (PK-like)"/>
    <property type="match status" value="1"/>
</dbReference>
<name>A0ABN4B322_LIBAS</name>